<proteinExistence type="predicted"/>
<protein>
    <submittedName>
        <fullName evidence="2">Uncharacterized protein</fullName>
    </submittedName>
</protein>
<dbReference type="Proteomes" id="UP000694559">
    <property type="component" value="Unplaced"/>
</dbReference>
<sequence length="120" mass="13186">WEHFPDASRTESNSPRGHSGPTCFHPGQQTRAGGRLAGERPPLARERGGPTLAIAARPSSAEPPASSLKRLKNPCEAPGAKSCQAREASRIVRPKQAKQRKREPCVPVLVWDQIRWPLPR</sequence>
<keyword evidence="3" id="KW-1185">Reference proteome</keyword>
<evidence type="ECO:0000256" key="1">
    <source>
        <dbReference type="SAM" id="MobiDB-lite"/>
    </source>
</evidence>
<accession>A0A8C6V6J9</accession>
<feature type="region of interest" description="Disordered" evidence="1">
    <location>
        <begin position="1"/>
        <end position="80"/>
    </location>
</feature>
<reference evidence="2" key="2">
    <citation type="submission" date="2025-09" db="UniProtKB">
        <authorList>
            <consortium name="Ensembl"/>
        </authorList>
    </citation>
    <scope>IDENTIFICATION</scope>
</reference>
<organism evidence="2 3">
    <name type="scientific">Naja naja</name>
    <name type="common">Indian cobra</name>
    <dbReference type="NCBI Taxonomy" id="35670"/>
    <lineage>
        <taxon>Eukaryota</taxon>
        <taxon>Metazoa</taxon>
        <taxon>Chordata</taxon>
        <taxon>Craniata</taxon>
        <taxon>Vertebrata</taxon>
        <taxon>Euteleostomi</taxon>
        <taxon>Lepidosauria</taxon>
        <taxon>Squamata</taxon>
        <taxon>Bifurcata</taxon>
        <taxon>Unidentata</taxon>
        <taxon>Episquamata</taxon>
        <taxon>Toxicofera</taxon>
        <taxon>Serpentes</taxon>
        <taxon>Colubroidea</taxon>
        <taxon>Elapidae</taxon>
        <taxon>Elapinae</taxon>
        <taxon>Naja</taxon>
    </lineage>
</organism>
<name>A0A8C6V6J9_NAJNA</name>
<evidence type="ECO:0000313" key="3">
    <source>
        <dbReference type="Proteomes" id="UP000694559"/>
    </source>
</evidence>
<reference evidence="2" key="1">
    <citation type="submission" date="2025-08" db="UniProtKB">
        <authorList>
            <consortium name="Ensembl"/>
        </authorList>
    </citation>
    <scope>IDENTIFICATION</scope>
</reference>
<evidence type="ECO:0000313" key="2">
    <source>
        <dbReference type="Ensembl" id="ENSNNAP00000001025.1"/>
    </source>
</evidence>
<dbReference type="AlphaFoldDB" id="A0A8C6V6J9"/>
<dbReference type="Ensembl" id="ENSNNAT00000001079.1">
    <property type="protein sequence ID" value="ENSNNAP00000001025.1"/>
    <property type="gene ID" value="ENSNNAG00000000737.1"/>
</dbReference>
<feature type="compositionally biased region" description="Low complexity" evidence="1">
    <location>
        <begin position="55"/>
        <end position="67"/>
    </location>
</feature>